<feature type="transmembrane region" description="Helical" evidence="10">
    <location>
        <begin position="269"/>
        <end position="294"/>
    </location>
</feature>
<feature type="transmembrane region" description="Helical" evidence="10">
    <location>
        <begin position="141"/>
        <end position="166"/>
    </location>
</feature>
<evidence type="ECO:0000256" key="5">
    <source>
        <dbReference type="ARBA" id="ARBA00022725"/>
    </source>
</evidence>
<dbReference type="GO" id="GO:0005549">
    <property type="term" value="F:odorant binding"/>
    <property type="evidence" value="ECO:0007669"/>
    <property type="project" value="InterPro"/>
</dbReference>
<keyword evidence="2" id="KW-1003">Cell membrane</keyword>
<keyword evidence="7 10" id="KW-0472">Membrane</keyword>
<proteinExistence type="inferred from homology"/>
<accession>A0A6G1LQD4</accession>
<keyword evidence="3 10" id="KW-0716">Sensory transduction</keyword>
<keyword evidence="12" id="KW-1185">Reference proteome</keyword>
<keyword evidence="8 10" id="KW-0675">Receptor</keyword>
<evidence type="ECO:0000256" key="3">
    <source>
        <dbReference type="ARBA" id="ARBA00022606"/>
    </source>
</evidence>
<dbReference type="AlphaFoldDB" id="A0A6G1LQD4"/>
<keyword evidence="9 10" id="KW-0807">Transducer</keyword>
<evidence type="ECO:0000313" key="11">
    <source>
        <dbReference type="EMBL" id="KAF3054347.1"/>
    </source>
</evidence>
<keyword evidence="4 10" id="KW-0812">Transmembrane</keyword>
<dbReference type="PANTHER" id="PTHR21137">
    <property type="entry name" value="ODORANT RECEPTOR"/>
    <property type="match status" value="1"/>
</dbReference>
<comment type="caution">
    <text evidence="11">The sequence shown here is derived from an EMBL/GenBank/DDBJ whole genome shotgun (WGS) entry which is preliminary data.</text>
</comment>
<feature type="transmembrane region" description="Helical" evidence="10">
    <location>
        <begin position="49"/>
        <end position="69"/>
    </location>
</feature>
<evidence type="ECO:0000256" key="7">
    <source>
        <dbReference type="ARBA" id="ARBA00023136"/>
    </source>
</evidence>
<evidence type="ECO:0000256" key="10">
    <source>
        <dbReference type="RuleBase" id="RU351113"/>
    </source>
</evidence>
<feature type="transmembrane region" description="Helical" evidence="10">
    <location>
        <begin position="81"/>
        <end position="100"/>
    </location>
</feature>
<reference evidence="11 12" key="1">
    <citation type="submission" date="2019-08" db="EMBL/GenBank/DDBJ databases">
        <title>High quality draft denovo assembly of Nylanderia fulva.</title>
        <authorList>
            <person name="Vargo E.L."/>
            <person name="Tarone A.M."/>
            <person name="Konganti K.R."/>
        </authorList>
    </citation>
    <scope>NUCLEOTIDE SEQUENCE [LARGE SCALE GENOMIC DNA]</scope>
    <source>
        <strain evidence="11">TAMU-Nful-2015</strain>
        <tissue evidence="11">Whole body</tissue>
    </source>
</reference>
<organism evidence="11 12">
    <name type="scientific">Nylanderia fulva</name>
    <dbReference type="NCBI Taxonomy" id="613905"/>
    <lineage>
        <taxon>Eukaryota</taxon>
        <taxon>Metazoa</taxon>
        <taxon>Ecdysozoa</taxon>
        <taxon>Arthropoda</taxon>
        <taxon>Hexapoda</taxon>
        <taxon>Insecta</taxon>
        <taxon>Pterygota</taxon>
        <taxon>Neoptera</taxon>
        <taxon>Endopterygota</taxon>
        <taxon>Hymenoptera</taxon>
        <taxon>Apocrita</taxon>
        <taxon>Aculeata</taxon>
        <taxon>Formicoidea</taxon>
        <taxon>Formicidae</taxon>
        <taxon>Formicinae</taxon>
        <taxon>Nylanderia</taxon>
    </lineage>
</organism>
<feature type="transmembrane region" description="Helical" evidence="10">
    <location>
        <begin position="200"/>
        <end position="226"/>
    </location>
</feature>
<name>A0A6G1LQD4_9HYME</name>
<dbReference type="GO" id="GO:0005886">
    <property type="term" value="C:plasma membrane"/>
    <property type="evidence" value="ECO:0007669"/>
    <property type="project" value="UniProtKB-SubCell"/>
</dbReference>
<dbReference type="Pfam" id="PF02949">
    <property type="entry name" value="7tm_6"/>
    <property type="match status" value="1"/>
</dbReference>
<evidence type="ECO:0000256" key="2">
    <source>
        <dbReference type="ARBA" id="ARBA00022475"/>
    </source>
</evidence>
<comment type="caution">
    <text evidence="10">Lacks conserved residue(s) required for the propagation of feature annotation.</text>
</comment>
<dbReference type="EMBL" id="SGBU01000041">
    <property type="protein sequence ID" value="KAF3054347.1"/>
    <property type="molecule type" value="Genomic_DNA"/>
</dbReference>
<evidence type="ECO:0000256" key="1">
    <source>
        <dbReference type="ARBA" id="ARBA00004651"/>
    </source>
</evidence>
<sequence>MRENVADVYREQVDFEWAVKLNRCTLSLIGLWPQTKQTTWEKCMCNLRVLIVFMSLWIGILIPALHSLIRIRGDAMLMIDNLQFTLPVFTAMLRVVIFWWKKEAMSPIMDMIANDWKKSKTSWEEIIMITRAQTARTITMFMYSMMGICFSIAILMPACGFSMRYLTNITDPGKPLPLQTYYMYDITKSPQYELTFLSQAVSMILGVLPYTGVDNFLSLLVFHICGQLDILKKRIMHLDKFTNYAKALKSCVMDHTRIIRAVAVIEDTFNLMLLALFLYFGTLFAFYGFLILSLLKDGNYLSISRLAYLVTMVINTFGHMCAYCAVGEVLVSQYNQIHYAAYSNEWYTLDPKDARNIVILMIKTHDPFYLTAGKVFPMTMDTFCKLIKTSAGYISVLLTTKY</sequence>
<dbReference type="GO" id="GO:0004984">
    <property type="term" value="F:olfactory receptor activity"/>
    <property type="evidence" value="ECO:0007669"/>
    <property type="project" value="InterPro"/>
</dbReference>
<dbReference type="GO" id="GO:0007165">
    <property type="term" value="P:signal transduction"/>
    <property type="evidence" value="ECO:0007669"/>
    <property type="project" value="UniProtKB-KW"/>
</dbReference>
<dbReference type="PANTHER" id="PTHR21137:SF35">
    <property type="entry name" value="ODORANT RECEPTOR 19A-RELATED"/>
    <property type="match status" value="1"/>
</dbReference>
<keyword evidence="6 10" id="KW-1133">Transmembrane helix</keyword>
<comment type="subcellular location">
    <subcellularLocation>
        <location evidence="1 10">Cell membrane</location>
        <topology evidence="1 10">Multi-pass membrane protein</topology>
    </subcellularLocation>
</comment>
<evidence type="ECO:0000256" key="9">
    <source>
        <dbReference type="ARBA" id="ARBA00023224"/>
    </source>
</evidence>
<protein>
    <recommendedName>
        <fullName evidence="10">Odorant receptor</fullName>
    </recommendedName>
</protein>
<evidence type="ECO:0000256" key="6">
    <source>
        <dbReference type="ARBA" id="ARBA00022989"/>
    </source>
</evidence>
<evidence type="ECO:0000313" key="12">
    <source>
        <dbReference type="Proteomes" id="UP000479987"/>
    </source>
</evidence>
<dbReference type="InterPro" id="IPR004117">
    <property type="entry name" value="7tm6_olfct_rcpt"/>
</dbReference>
<keyword evidence="5 10" id="KW-0552">Olfaction</keyword>
<dbReference type="Proteomes" id="UP000479987">
    <property type="component" value="Unassembled WGS sequence"/>
</dbReference>
<comment type="similarity">
    <text evidence="10">Belongs to the insect chemoreceptor superfamily. Heteromeric odorant receptor channel (TC 1.A.69) family.</text>
</comment>
<feature type="transmembrane region" description="Helical" evidence="10">
    <location>
        <begin position="306"/>
        <end position="326"/>
    </location>
</feature>
<gene>
    <name evidence="11" type="primary">Or-042</name>
    <name evidence="11" type="synonym">Nful_v1.0-Or-042</name>
    <name evidence="11" type="ORF">NFUL_NFUL000342</name>
</gene>
<evidence type="ECO:0000256" key="4">
    <source>
        <dbReference type="ARBA" id="ARBA00022692"/>
    </source>
</evidence>
<evidence type="ECO:0000256" key="8">
    <source>
        <dbReference type="ARBA" id="ARBA00023170"/>
    </source>
</evidence>